<accession>A0ABV9QKX6</accession>
<dbReference type="Gene3D" id="2.60.40.4270">
    <property type="entry name" value="Listeria-Bacteroides repeat domain"/>
    <property type="match status" value="1"/>
</dbReference>
<evidence type="ECO:0000313" key="2">
    <source>
        <dbReference type="Proteomes" id="UP001595916"/>
    </source>
</evidence>
<dbReference type="Proteomes" id="UP001595916">
    <property type="component" value="Unassembled WGS sequence"/>
</dbReference>
<reference evidence="2" key="1">
    <citation type="journal article" date="2019" name="Int. J. Syst. Evol. Microbiol.">
        <title>The Global Catalogue of Microorganisms (GCM) 10K type strain sequencing project: providing services to taxonomists for standard genome sequencing and annotation.</title>
        <authorList>
            <consortium name="The Broad Institute Genomics Platform"/>
            <consortium name="The Broad Institute Genome Sequencing Center for Infectious Disease"/>
            <person name="Wu L."/>
            <person name="Ma J."/>
        </authorList>
    </citation>
    <scope>NUCLEOTIDE SEQUENCE [LARGE SCALE GENOMIC DNA]</scope>
    <source>
        <strain evidence="2">CCUG 46385</strain>
    </source>
</reference>
<dbReference type="EMBL" id="JBHSHL010000019">
    <property type="protein sequence ID" value="MFC4804563.1"/>
    <property type="molecule type" value="Genomic_DNA"/>
</dbReference>
<dbReference type="InterPro" id="IPR042229">
    <property type="entry name" value="Listeria/Bacterioides_rpt_sf"/>
</dbReference>
<comment type="caution">
    <text evidence="1">The sequence shown here is derived from an EMBL/GenBank/DDBJ whole genome shotgun (WGS) entry which is preliminary data.</text>
</comment>
<dbReference type="RefSeq" id="WP_379788075.1">
    <property type="nucleotide sequence ID" value="NZ_JBHSHL010000019.1"/>
</dbReference>
<proteinExistence type="predicted"/>
<feature type="non-terminal residue" evidence="1">
    <location>
        <position position="120"/>
    </location>
</feature>
<gene>
    <name evidence="1" type="ORF">ACFO4R_05640</name>
</gene>
<sequence length="120" mass="12465">MKKFGLRLRILCAVLSFVMIFTVGEGSLSSYADVGATINHRNTSTNVSVTYKANGGTGADIVTSVSTGSSITLAANTFGAPSGHVFDGWSVNGVKKNVGDSITIMSDTDILALWKSTATN</sequence>
<evidence type="ECO:0000313" key="1">
    <source>
        <dbReference type="EMBL" id="MFC4804563.1"/>
    </source>
</evidence>
<name>A0ABV9QKX6_9FIRM</name>
<organism evidence="1 2">
    <name type="scientific">Filifactor villosus</name>
    <dbReference type="NCBI Taxonomy" id="29374"/>
    <lineage>
        <taxon>Bacteria</taxon>
        <taxon>Bacillati</taxon>
        <taxon>Bacillota</taxon>
        <taxon>Clostridia</taxon>
        <taxon>Peptostreptococcales</taxon>
        <taxon>Filifactoraceae</taxon>
        <taxon>Filifactor</taxon>
    </lineage>
</organism>
<protein>
    <submittedName>
        <fullName evidence="1">InlB B-repeat-containing protein</fullName>
    </submittedName>
</protein>
<keyword evidence="2" id="KW-1185">Reference proteome</keyword>